<name>A0A5P1RC81_9GAMM</name>
<reference evidence="1 2" key="1">
    <citation type="journal article" date="2019" name="Biochem. Eng. J.">
        <title>Metabolic engineering of the marine bacteria Neptunomonas concharum for the production of acetoin and meso-2,3-butanediol from acetate.</title>
        <authorList>
            <person name="Li W."/>
            <person name="Pu N."/>
            <person name="Liu C.-X."/>
            <person name="Yuan Q.-P."/>
            <person name="Li Z.-J."/>
        </authorList>
    </citation>
    <scope>NUCLEOTIDE SEQUENCE [LARGE SCALE GENOMIC DNA]</scope>
    <source>
        <strain evidence="1 2">JCM17730</strain>
    </source>
</reference>
<accession>A0A5P1RC81</accession>
<evidence type="ECO:0000313" key="2">
    <source>
        <dbReference type="Proteomes" id="UP000324760"/>
    </source>
</evidence>
<dbReference type="AlphaFoldDB" id="A0A5P1RC81"/>
<sequence length="70" mass="7696">MLLHGMARTERSMGKLGAELTKEGYFVVNYGYPSTSLDIEEIATSHIPKAVFGDVVNDSGTAIITRFYQP</sequence>
<dbReference type="EMBL" id="CP043869">
    <property type="protein sequence ID" value="QEQ97207.1"/>
    <property type="molecule type" value="Genomic_DNA"/>
</dbReference>
<dbReference type="Proteomes" id="UP000324760">
    <property type="component" value="Chromosome"/>
</dbReference>
<protein>
    <recommendedName>
        <fullName evidence="3">Alpha/beta hydrolase</fullName>
    </recommendedName>
</protein>
<evidence type="ECO:0008006" key="3">
    <source>
        <dbReference type="Google" id="ProtNLM"/>
    </source>
</evidence>
<dbReference type="OrthoDB" id="556502at2"/>
<gene>
    <name evidence="1" type="ORF">F0U83_11050</name>
</gene>
<dbReference type="KEGG" id="ncu:F0U83_11050"/>
<organism evidence="1 2">
    <name type="scientific">Neptunomonas concharum</name>
    <dbReference type="NCBI Taxonomy" id="1031538"/>
    <lineage>
        <taxon>Bacteria</taxon>
        <taxon>Pseudomonadati</taxon>
        <taxon>Pseudomonadota</taxon>
        <taxon>Gammaproteobacteria</taxon>
        <taxon>Oceanospirillales</taxon>
        <taxon>Oceanospirillaceae</taxon>
        <taxon>Neptunomonas</taxon>
    </lineage>
</organism>
<dbReference type="RefSeq" id="WP_138987484.1">
    <property type="nucleotide sequence ID" value="NZ_CP043869.1"/>
</dbReference>
<evidence type="ECO:0000313" key="1">
    <source>
        <dbReference type="EMBL" id="QEQ97207.1"/>
    </source>
</evidence>
<keyword evidence="2" id="KW-1185">Reference proteome</keyword>
<proteinExistence type="predicted"/>